<dbReference type="Pfam" id="PF14111">
    <property type="entry name" value="DUF4283"/>
    <property type="match status" value="1"/>
</dbReference>
<evidence type="ECO:0000313" key="3">
    <source>
        <dbReference type="Proteomes" id="UP001153076"/>
    </source>
</evidence>
<feature type="domain" description="DUF4283" evidence="1">
    <location>
        <begin position="23"/>
        <end position="69"/>
    </location>
</feature>
<dbReference type="InterPro" id="IPR040256">
    <property type="entry name" value="At4g02000-like"/>
</dbReference>
<dbReference type="EMBL" id="JAKOGI010001444">
    <property type="protein sequence ID" value="KAJ8425600.1"/>
    <property type="molecule type" value="Genomic_DNA"/>
</dbReference>
<dbReference type="Proteomes" id="UP001153076">
    <property type="component" value="Unassembled WGS sequence"/>
</dbReference>
<dbReference type="PANTHER" id="PTHR31286:SF165">
    <property type="entry name" value="DUF4283 DOMAIN-CONTAINING PROTEIN"/>
    <property type="match status" value="1"/>
</dbReference>
<gene>
    <name evidence="2" type="ORF">Cgig2_008578</name>
</gene>
<evidence type="ECO:0000313" key="2">
    <source>
        <dbReference type="EMBL" id="KAJ8425600.1"/>
    </source>
</evidence>
<comment type="caution">
    <text evidence="2">The sequence shown here is derived from an EMBL/GenBank/DDBJ whole genome shotgun (WGS) entry which is preliminary data.</text>
</comment>
<dbReference type="PANTHER" id="PTHR31286">
    <property type="entry name" value="GLYCINE-RICH CELL WALL STRUCTURAL PROTEIN 1.8-LIKE"/>
    <property type="match status" value="1"/>
</dbReference>
<organism evidence="2 3">
    <name type="scientific">Carnegiea gigantea</name>
    <dbReference type="NCBI Taxonomy" id="171969"/>
    <lineage>
        <taxon>Eukaryota</taxon>
        <taxon>Viridiplantae</taxon>
        <taxon>Streptophyta</taxon>
        <taxon>Embryophyta</taxon>
        <taxon>Tracheophyta</taxon>
        <taxon>Spermatophyta</taxon>
        <taxon>Magnoliopsida</taxon>
        <taxon>eudicotyledons</taxon>
        <taxon>Gunneridae</taxon>
        <taxon>Pentapetalae</taxon>
        <taxon>Caryophyllales</taxon>
        <taxon>Cactineae</taxon>
        <taxon>Cactaceae</taxon>
        <taxon>Cactoideae</taxon>
        <taxon>Echinocereeae</taxon>
        <taxon>Carnegiea</taxon>
    </lineage>
</organism>
<dbReference type="OrthoDB" id="1690666at2759"/>
<dbReference type="InterPro" id="IPR025558">
    <property type="entry name" value="DUF4283"/>
</dbReference>
<reference evidence="2" key="1">
    <citation type="submission" date="2022-04" db="EMBL/GenBank/DDBJ databases">
        <title>Carnegiea gigantea Genome sequencing and assembly v2.</title>
        <authorList>
            <person name="Copetti D."/>
            <person name="Sanderson M.J."/>
            <person name="Burquez A."/>
            <person name="Wojciechowski M.F."/>
        </authorList>
    </citation>
    <scope>NUCLEOTIDE SEQUENCE</scope>
    <source>
        <strain evidence="2">SGP5-SGP5p</strain>
        <tissue evidence="2">Aerial part</tissue>
    </source>
</reference>
<dbReference type="AlphaFoldDB" id="A0A9Q1JN51"/>
<sequence>MLYQRLIIGTRLSCAESWGLILGVVAARKGLYLVRFHSLEDKEAVLQKGIYYFNGKPFIIKAWNKELELDKSSINSLPIWVQFPDLDVKYWGPDSLSKLGSLLGIYLKTDRHTRDKMFLNYARVMIDIALDGPYPEYVEYPVKYEWKPLKCSHCNMYGRLEAECRKKHERRKEWRVVENQRPENEQR</sequence>
<evidence type="ECO:0000259" key="1">
    <source>
        <dbReference type="Pfam" id="PF14111"/>
    </source>
</evidence>
<proteinExistence type="predicted"/>
<accession>A0A9Q1JN51</accession>
<name>A0A9Q1JN51_9CARY</name>
<protein>
    <recommendedName>
        <fullName evidence="1">DUF4283 domain-containing protein</fullName>
    </recommendedName>
</protein>
<keyword evidence="3" id="KW-1185">Reference proteome</keyword>